<proteinExistence type="predicted"/>
<accession>A0A3P6DRR7</accession>
<sequence>MGHGHPQLSSVDVDGYGWTALEMLNLWGHEPRST</sequence>
<organism evidence="1">
    <name type="scientific">Brassica oleracea</name>
    <name type="common">Wild cabbage</name>
    <dbReference type="NCBI Taxonomy" id="3712"/>
    <lineage>
        <taxon>Eukaryota</taxon>
        <taxon>Viridiplantae</taxon>
        <taxon>Streptophyta</taxon>
        <taxon>Embryophyta</taxon>
        <taxon>Tracheophyta</taxon>
        <taxon>Spermatophyta</taxon>
        <taxon>Magnoliopsida</taxon>
        <taxon>eudicotyledons</taxon>
        <taxon>Gunneridae</taxon>
        <taxon>Pentapetalae</taxon>
        <taxon>rosids</taxon>
        <taxon>malvids</taxon>
        <taxon>Brassicales</taxon>
        <taxon>Brassicaceae</taxon>
        <taxon>Brassiceae</taxon>
        <taxon>Brassica</taxon>
    </lineage>
</organism>
<reference evidence="1" key="1">
    <citation type="submission" date="2018-11" db="EMBL/GenBank/DDBJ databases">
        <authorList>
            <consortium name="Genoscope - CEA"/>
            <person name="William W."/>
        </authorList>
    </citation>
    <scope>NUCLEOTIDE SEQUENCE</scope>
</reference>
<protein>
    <submittedName>
        <fullName evidence="1">Uncharacterized protein</fullName>
    </submittedName>
</protein>
<dbReference type="AlphaFoldDB" id="A0A3P6DRR7"/>
<name>A0A3P6DRR7_BRAOL</name>
<dbReference type="EMBL" id="LR031875">
    <property type="protein sequence ID" value="VDD29388.1"/>
    <property type="molecule type" value="Genomic_DNA"/>
</dbReference>
<gene>
    <name evidence="1" type="ORF">BOLC9T54711H</name>
</gene>
<evidence type="ECO:0000313" key="1">
    <source>
        <dbReference type="EMBL" id="VDD29388.1"/>
    </source>
</evidence>